<protein>
    <recommendedName>
        <fullName evidence="10">1,4-alpha-glucan branching enzyme</fullName>
    </recommendedName>
</protein>
<comment type="similarity">
    <text evidence="1 5">Belongs to the glycosyl hydrolase 57 family.</text>
</comment>
<dbReference type="OrthoDB" id="9803279at2"/>
<dbReference type="KEGG" id="pmj:P9211_11251"/>
<dbReference type="InterPro" id="IPR040042">
    <property type="entry name" value="Branching_enz_MT3115-like"/>
</dbReference>
<dbReference type="CAZy" id="GH57">
    <property type="family name" value="Glycoside Hydrolase Family 57"/>
</dbReference>
<dbReference type="GO" id="GO:0003844">
    <property type="term" value="F:1,4-alpha-glucan branching enzyme activity"/>
    <property type="evidence" value="ECO:0007669"/>
    <property type="project" value="InterPro"/>
</dbReference>
<dbReference type="Pfam" id="PF09210">
    <property type="entry name" value="BE_C"/>
    <property type="match status" value="1"/>
</dbReference>
<feature type="active site" description="Nucleophile" evidence="3">
    <location>
        <position position="183"/>
    </location>
</feature>
<sequence length="520" mass="59653">MTKGKLALVLHAHLPYVRSANPGSLEEDWFFQALLECYLPLLEVIENSVNSNEQNPKITISLSPTLLSLLSDQDLKNRFPDWVKLRLSLLEKSTKSQNEAGRFLKKNIIKQLKNWSSCDGEIIDRFSQLEKLKALDLMTCAATHGYLPLLRETPEAVKGQLKTAIREHQRFFGKKPKGIWLPECAYYEGLDHLMRECDLRYSVLDGHGILHGKPRPKYGIYAPVCTKNGIAFFARDSESTLPVWSAREGYPGNPEYREFHKDLGWDIPFEELAKLGLEGNRPLGLKLHKVTSKQSIREKDLYDPTSASKQVKEDAKDYLIGRKKQLIKLIDQTGINPLLIAPFDAELFGHWWFEGPMFLAEIFKQAKNHKVQFTTLKDYLSSKKELQLCEPCPSSWGQGGFHNYWLNETNAWVVNEWSKAGKAMVECCSNGVSNQLNLRILQQAGRELLLAQSSDWSFILKAGTTTELAKERIHRHLNRFWNLMQAIESKNGMSESELKELELEDSIFPLIHANDWYQIY</sequence>
<dbReference type="SUPFAM" id="SSF88688">
    <property type="entry name" value="Families 57/38 glycoside transferase middle domain"/>
    <property type="match status" value="1"/>
</dbReference>
<dbReference type="CDD" id="cd10792">
    <property type="entry name" value="GH57N_AmyC_like"/>
    <property type="match status" value="1"/>
</dbReference>
<dbReference type="Proteomes" id="UP000000788">
    <property type="component" value="Chromosome"/>
</dbReference>
<evidence type="ECO:0000313" key="8">
    <source>
        <dbReference type="EMBL" id="ABX09056.1"/>
    </source>
</evidence>
<dbReference type="PANTHER" id="PTHR41695">
    <property type="entry name" value="1,4-ALPHA-GLUCAN BRANCHING ENZYME RV3031-RELATED"/>
    <property type="match status" value="1"/>
</dbReference>
<feature type="binding site" evidence="4">
    <location>
        <position position="455"/>
    </location>
    <ligand>
        <name>substrate</name>
    </ligand>
</feature>
<keyword evidence="2 5" id="KW-0119">Carbohydrate metabolism</keyword>
<dbReference type="InterPro" id="IPR011330">
    <property type="entry name" value="Glyco_hydro/deAcase_b/a-brl"/>
</dbReference>
<proteinExistence type="inferred from homology"/>
<evidence type="ECO:0000256" key="1">
    <source>
        <dbReference type="ARBA" id="ARBA00006821"/>
    </source>
</evidence>
<feature type="binding site" evidence="4">
    <location>
        <position position="396"/>
    </location>
    <ligand>
        <name>substrate</name>
    </ligand>
</feature>
<accession>A9BB44</accession>
<evidence type="ECO:0000313" key="9">
    <source>
        <dbReference type="Proteomes" id="UP000000788"/>
    </source>
</evidence>
<feature type="active site" description="Proton donor" evidence="3">
    <location>
        <position position="344"/>
    </location>
</feature>
<dbReference type="InterPro" id="IPR015293">
    <property type="entry name" value="BE_C"/>
</dbReference>
<dbReference type="InterPro" id="IPR028995">
    <property type="entry name" value="Glyco_hydro_57/38_cen_sf"/>
</dbReference>
<gene>
    <name evidence="8" type="ordered locus">P9211_11251</name>
</gene>
<dbReference type="PANTHER" id="PTHR41695:SF1">
    <property type="entry name" value="1,4-ALPHA-GLUCAN BRANCHING ENZYME TK1436"/>
    <property type="match status" value="1"/>
</dbReference>
<feature type="domain" description="1,4-alpha-glucan branching enzyme C-terminal" evidence="7">
    <location>
        <begin position="417"/>
        <end position="516"/>
    </location>
</feature>
<name>A9BB44_PROM4</name>
<dbReference type="EMBL" id="CP000878">
    <property type="protein sequence ID" value="ABX09056.1"/>
    <property type="molecule type" value="Genomic_DNA"/>
</dbReference>
<reference evidence="8 9" key="1">
    <citation type="journal article" date="2007" name="PLoS Genet.">
        <title>Patterns and implications of gene gain and loss in the evolution of Prochlorococcus.</title>
        <authorList>
            <person name="Kettler G.C."/>
            <person name="Martiny A.C."/>
            <person name="Huang K."/>
            <person name="Zucker J."/>
            <person name="Coleman M.L."/>
            <person name="Rodrigue S."/>
            <person name="Chen F."/>
            <person name="Lapidus A."/>
            <person name="Ferriera S."/>
            <person name="Johnson J."/>
            <person name="Steglich C."/>
            <person name="Church G.M."/>
            <person name="Richardson P."/>
            <person name="Chisholm S.W."/>
        </authorList>
    </citation>
    <scope>NUCLEOTIDE SEQUENCE [LARGE SCALE GENOMIC DNA]</scope>
    <source>
        <strain evidence="9">MIT 9211</strain>
    </source>
</reference>
<feature type="binding site" evidence="4">
    <location>
        <position position="252"/>
    </location>
    <ligand>
        <name>substrate</name>
    </ligand>
</feature>
<feature type="binding site" evidence="4">
    <location>
        <position position="235"/>
    </location>
    <ligand>
        <name>substrate</name>
    </ligand>
</feature>
<dbReference type="eggNOG" id="COG1543">
    <property type="taxonomic scope" value="Bacteria"/>
</dbReference>
<organism evidence="8 9">
    <name type="scientific">Prochlorococcus marinus (strain MIT 9211)</name>
    <dbReference type="NCBI Taxonomy" id="93059"/>
    <lineage>
        <taxon>Bacteria</taxon>
        <taxon>Bacillati</taxon>
        <taxon>Cyanobacteriota</taxon>
        <taxon>Cyanophyceae</taxon>
        <taxon>Synechococcales</taxon>
        <taxon>Prochlorococcaceae</taxon>
        <taxon>Prochlorococcus</taxon>
    </lineage>
</organism>
<dbReference type="GO" id="GO:0005576">
    <property type="term" value="C:extracellular region"/>
    <property type="evidence" value="ECO:0007669"/>
    <property type="project" value="TreeGrafter"/>
</dbReference>
<keyword evidence="9" id="KW-1185">Reference proteome</keyword>
<dbReference type="SUPFAM" id="SSF88713">
    <property type="entry name" value="Glycoside hydrolase/deacetylase"/>
    <property type="match status" value="1"/>
</dbReference>
<evidence type="ECO:0000259" key="6">
    <source>
        <dbReference type="Pfam" id="PF03065"/>
    </source>
</evidence>
<dbReference type="AlphaFoldDB" id="A9BB44"/>
<dbReference type="Gene3D" id="1.20.1430.10">
    <property type="entry name" value="Families 57/38 glycoside transferase, middle domain"/>
    <property type="match status" value="1"/>
</dbReference>
<dbReference type="GO" id="GO:0030979">
    <property type="term" value="P:alpha-glucan biosynthetic process"/>
    <property type="evidence" value="ECO:0007669"/>
    <property type="project" value="InterPro"/>
</dbReference>
<dbReference type="STRING" id="93059.P9211_11251"/>
<dbReference type="Pfam" id="PF03065">
    <property type="entry name" value="Glyco_hydro_57"/>
    <property type="match status" value="1"/>
</dbReference>
<evidence type="ECO:0000256" key="4">
    <source>
        <dbReference type="PIRSR" id="PIRSR640042-2"/>
    </source>
</evidence>
<dbReference type="HOGENOM" id="CLU_008192_1_0_3"/>
<evidence type="ECO:0000256" key="2">
    <source>
        <dbReference type="ARBA" id="ARBA00023277"/>
    </source>
</evidence>
<evidence type="ECO:0000256" key="5">
    <source>
        <dbReference type="RuleBase" id="RU361196"/>
    </source>
</evidence>
<evidence type="ECO:0000259" key="7">
    <source>
        <dbReference type="Pfam" id="PF09210"/>
    </source>
</evidence>
<dbReference type="InterPro" id="IPR037090">
    <property type="entry name" value="57_glycoside_trans_central"/>
</dbReference>
<feature type="domain" description="Glycoside hydrolase family 57 N-terminal" evidence="6">
    <location>
        <begin position="7"/>
        <end position="380"/>
    </location>
</feature>
<evidence type="ECO:0008006" key="10">
    <source>
        <dbReference type="Google" id="ProtNLM"/>
    </source>
</evidence>
<evidence type="ECO:0000256" key="3">
    <source>
        <dbReference type="PIRSR" id="PIRSR640042-1"/>
    </source>
</evidence>
<dbReference type="Gene3D" id="3.20.110.10">
    <property type="entry name" value="Glycoside hydrolase 38, N terminal domain"/>
    <property type="match status" value="1"/>
</dbReference>
<dbReference type="InterPro" id="IPR027291">
    <property type="entry name" value="Glyco_hydro_38_N_sf"/>
</dbReference>
<dbReference type="RefSeq" id="WP_012195677.1">
    <property type="nucleotide sequence ID" value="NC_009976.1"/>
</dbReference>
<dbReference type="InterPro" id="IPR004300">
    <property type="entry name" value="Glyco_hydro_57_N"/>
</dbReference>